<accession>A0A0A0J405</accession>
<evidence type="ECO:0000259" key="1">
    <source>
        <dbReference type="Pfam" id="PF05076"/>
    </source>
</evidence>
<keyword evidence="3" id="KW-1185">Reference proteome</keyword>
<organism evidence="2 3">
    <name type="scientific">Knoellia sinensis KCTC 19936</name>
    <dbReference type="NCBI Taxonomy" id="1385520"/>
    <lineage>
        <taxon>Bacteria</taxon>
        <taxon>Bacillati</taxon>
        <taxon>Actinomycetota</taxon>
        <taxon>Actinomycetes</taxon>
        <taxon>Micrococcales</taxon>
        <taxon>Intrasporangiaceae</taxon>
        <taxon>Knoellia</taxon>
    </lineage>
</organism>
<reference evidence="2 3" key="1">
    <citation type="submission" date="2013-08" db="EMBL/GenBank/DDBJ databases">
        <title>The genome sequence of Knoellia sinensis.</title>
        <authorList>
            <person name="Zhu W."/>
            <person name="Wang G."/>
        </authorList>
    </citation>
    <scope>NUCLEOTIDE SEQUENCE [LARGE SCALE GENOMIC DNA]</scope>
    <source>
        <strain evidence="2 3">KCTC 19936</strain>
    </source>
</reference>
<dbReference type="Proteomes" id="UP000030002">
    <property type="component" value="Unassembled WGS sequence"/>
</dbReference>
<gene>
    <name evidence="2" type="ORF">N802_10680</name>
</gene>
<dbReference type="eggNOG" id="ENOG50334RH">
    <property type="taxonomic scope" value="Bacteria"/>
</dbReference>
<sequence>MCGALEEHVRRFFAGRTIDVLTWPAGPIHEQNPHFRVLRVAPATTADVWTYVSVGGWADADGDSGLEFVLSTATAEDRAVELLAMIVFYNRGGKLSIGHTQPIGEPWLPGSGCDHLLVCRPYPYGPDLQTSHVGDRHVEFLWLLPITMAERDLVAASGLEALESQFDEVGLNYWQVDRPSVI</sequence>
<evidence type="ECO:0000313" key="3">
    <source>
        <dbReference type="Proteomes" id="UP000030002"/>
    </source>
</evidence>
<proteinExistence type="predicted"/>
<dbReference type="AlphaFoldDB" id="A0A0A0J405"/>
<protein>
    <submittedName>
        <fullName evidence="2">Suppressor of fused protein (SUFU)</fullName>
    </submittedName>
</protein>
<comment type="caution">
    <text evidence="2">The sequence shown here is derived from an EMBL/GenBank/DDBJ whole genome shotgun (WGS) entry which is preliminary data.</text>
</comment>
<evidence type="ECO:0000313" key="2">
    <source>
        <dbReference type="EMBL" id="KGN32060.1"/>
    </source>
</evidence>
<feature type="domain" description="Suppressor of fused-like" evidence="1">
    <location>
        <begin position="32"/>
        <end position="178"/>
    </location>
</feature>
<name>A0A0A0J405_9MICO</name>
<dbReference type="EMBL" id="AVPJ01000008">
    <property type="protein sequence ID" value="KGN32060.1"/>
    <property type="molecule type" value="Genomic_DNA"/>
</dbReference>
<dbReference type="Pfam" id="PF05076">
    <property type="entry name" value="SUFU"/>
    <property type="match status" value="1"/>
</dbReference>
<dbReference type="InterPro" id="IPR020941">
    <property type="entry name" value="SUFU-like_domain"/>
</dbReference>